<sequence length="145" mass="16127">MSKQWEWAPPTLQEEIERKSFEALDWLITSAALGKLSDAQFSTGLDTLFMAVNGLVRGQAFLDLMSAAQSEADAGSVNERRVFMRKDGQVVVLAWEVGSMRVTVSMYREAALVAQRHFDFDSYAEAKSGLQARAQAFIKMGLTEI</sequence>
<dbReference type="EMBL" id="VCIZ01000002">
    <property type="protein sequence ID" value="TSP14018.1"/>
    <property type="molecule type" value="Genomic_DNA"/>
</dbReference>
<proteinExistence type="predicted"/>
<comment type="caution">
    <text evidence="1">The sequence shown here is derived from an EMBL/GenBank/DDBJ whole genome shotgun (WGS) entry which is preliminary data.</text>
</comment>
<reference evidence="1 2" key="1">
    <citation type="submission" date="2019-05" db="EMBL/GenBank/DDBJ databases">
        <title>Whole genome sequence analysis of Cupriavidus campinensis S14E4C strain.</title>
        <authorList>
            <person name="Abbaszade G."/>
            <person name="Szabo A."/>
            <person name="Toumi M."/>
            <person name="Toth E."/>
        </authorList>
    </citation>
    <scope>NUCLEOTIDE SEQUENCE [LARGE SCALE GENOMIC DNA]</scope>
    <source>
        <strain evidence="1 2">S14E4C</strain>
    </source>
</reference>
<accession>A0ABY3ETW4</accession>
<dbReference type="Proteomes" id="UP000318943">
    <property type="component" value="Unassembled WGS sequence"/>
</dbReference>
<dbReference type="RefSeq" id="WP_144196711.1">
    <property type="nucleotide sequence ID" value="NZ_VCIZ01000002.1"/>
</dbReference>
<protein>
    <submittedName>
        <fullName evidence="1">Uncharacterized protein</fullName>
    </submittedName>
</protein>
<gene>
    <name evidence="1" type="ORF">FGG12_05985</name>
</gene>
<keyword evidence="2" id="KW-1185">Reference proteome</keyword>
<organism evidence="1 2">
    <name type="scientific">Cupriavidus campinensis</name>
    <dbReference type="NCBI Taxonomy" id="151783"/>
    <lineage>
        <taxon>Bacteria</taxon>
        <taxon>Pseudomonadati</taxon>
        <taxon>Pseudomonadota</taxon>
        <taxon>Betaproteobacteria</taxon>
        <taxon>Burkholderiales</taxon>
        <taxon>Burkholderiaceae</taxon>
        <taxon>Cupriavidus</taxon>
    </lineage>
</organism>
<evidence type="ECO:0000313" key="1">
    <source>
        <dbReference type="EMBL" id="TSP14018.1"/>
    </source>
</evidence>
<evidence type="ECO:0000313" key="2">
    <source>
        <dbReference type="Proteomes" id="UP000318943"/>
    </source>
</evidence>
<name>A0ABY3ETW4_9BURK</name>